<comment type="caution">
    <text evidence="1">The sequence shown here is derived from an EMBL/GenBank/DDBJ whole genome shotgun (WGS) entry which is preliminary data.</text>
</comment>
<evidence type="ECO:0000313" key="2">
    <source>
        <dbReference type="Proteomes" id="UP001607302"/>
    </source>
</evidence>
<reference evidence="1 2" key="1">
    <citation type="journal article" date="2024" name="Ann. Entomol. Soc. Am.">
        <title>Genomic analyses of the southern and eastern yellowjacket wasps (Hymenoptera: Vespidae) reveal evolutionary signatures of social life.</title>
        <authorList>
            <person name="Catto M.A."/>
            <person name="Caine P.B."/>
            <person name="Orr S.E."/>
            <person name="Hunt B.G."/>
            <person name="Goodisman M.A.D."/>
        </authorList>
    </citation>
    <scope>NUCLEOTIDE SEQUENCE [LARGE SCALE GENOMIC DNA]</scope>
    <source>
        <strain evidence="1">233</strain>
        <tissue evidence="1">Head and thorax</tissue>
    </source>
</reference>
<keyword evidence="2" id="KW-1185">Reference proteome</keyword>
<evidence type="ECO:0000313" key="1">
    <source>
        <dbReference type="EMBL" id="KAL2719254.1"/>
    </source>
</evidence>
<dbReference type="EMBL" id="JAUDFV010000151">
    <property type="protein sequence ID" value="KAL2719254.1"/>
    <property type="molecule type" value="Genomic_DNA"/>
</dbReference>
<dbReference type="Proteomes" id="UP001607302">
    <property type="component" value="Unassembled WGS sequence"/>
</dbReference>
<proteinExistence type="predicted"/>
<dbReference type="AlphaFoldDB" id="A0ABD2AF55"/>
<organism evidence="1 2">
    <name type="scientific">Vespula squamosa</name>
    <name type="common">Southern yellow jacket</name>
    <name type="synonym">Wasp</name>
    <dbReference type="NCBI Taxonomy" id="30214"/>
    <lineage>
        <taxon>Eukaryota</taxon>
        <taxon>Metazoa</taxon>
        <taxon>Ecdysozoa</taxon>
        <taxon>Arthropoda</taxon>
        <taxon>Hexapoda</taxon>
        <taxon>Insecta</taxon>
        <taxon>Pterygota</taxon>
        <taxon>Neoptera</taxon>
        <taxon>Endopterygota</taxon>
        <taxon>Hymenoptera</taxon>
        <taxon>Apocrita</taxon>
        <taxon>Aculeata</taxon>
        <taxon>Vespoidea</taxon>
        <taxon>Vespidae</taxon>
        <taxon>Vespinae</taxon>
        <taxon>Vespula</taxon>
    </lineage>
</organism>
<accession>A0ABD2AF55</accession>
<sequence>MTTTATMTNELWDHGMIRDFLDEKRIKTTSLSVMHHCRQIDKVRVIALEARIMRVEEREERRNITLPSKLTSYLKDGRKVSK</sequence>
<protein>
    <submittedName>
        <fullName evidence="1">Uncharacterized protein</fullName>
    </submittedName>
</protein>
<gene>
    <name evidence="1" type="ORF">V1478_011673</name>
</gene>
<name>A0ABD2AF55_VESSQ</name>